<dbReference type="PANTHER" id="PTHR31758">
    <property type="entry name" value="BTB/POZ DOMAIN-CONTAINING PROTEIN YLR108C"/>
    <property type="match status" value="1"/>
</dbReference>
<gene>
    <name evidence="2" type="ORF">RDB_LOCUS169381</name>
</gene>
<sequence>MLNIVRATWLPPGVNLTIPLLAMNPEQTYTILVQSQKFTLSHHQIKFDSPNYFTTCFLGDFYESQTRSVSLSRSPIMFPLIEQYLCGYMIFPLNERSIPEGMTTTQAIANLRADALFYQLEGLVRECDTYMRPVKKGLPASNRYLLVGWEVTKEDNEPVDFLNLDIKDIPKHLPTPKQLGWHLYVTRQELDNLGLKNMTMRDQFMNGGQEGLGALTGVMCVVNKIVPKDGRRRWVFGVCMDSYEGDKEGGEGGDQAEDEHEESEDEEGSEEAEENDGTNSEWEDEEDEDEEAHDYQWFDGGVIVVMLEE</sequence>
<evidence type="ECO:0000256" key="1">
    <source>
        <dbReference type="SAM" id="MobiDB-lite"/>
    </source>
</evidence>
<dbReference type="Gene3D" id="3.30.710.10">
    <property type="entry name" value="Potassium Channel Kv1.1, Chain A"/>
    <property type="match status" value="1"/>
</dbReference>
<dbReference type="PANTHER" id="PTHR31758:SF2">
    <property type="entry name" value="BTB_POZ DOMAIN-CONTAINING PROTEIN YLR108C"/>
    <property type="match status" value="1"/>
</dbReference>
<organism evidence="2 3">
    <name type="scientific">Rhizoctonia solani</name>
    <dbReference type="NCBI Taxonomy" id="456999"/>
    <lineage>
        <taxon>Eukaryota</taxon>
        <taxon>Fungi</taxon>
        <taxon>Dikarya</taxon>
        <taxon>Basidiomycota</taxon>
        <taxon>Agaricomycotina</taxon>
        <taxon>Agaricomycetes</taxon>
        <taxon>Cantharellales</taxon>
        <taxon>Ceratobasidiaceae</taxon>
        <taxon>Rhizoctonia</taxon>
    </lineage>
</organism>
<accession>A0A8H3BV83</accession>
<proteinExistence type="predicted"/>
<dbReference type="InterPro" id="IPR011333">
    <property type="entry name" value="SKP1/BTB/POZ_sf"/>
</dbReference>
<dbReference type="Proteomes" id="UP000663846">
    <property type="component" value="Unassembled WGS sequence"/>
</dbReference>
<evidence type="ECO:0000313" key="2">
    <source>
        <dbReference type="EMBL" id="CAE6467332.1"/>
    </source>
</evidence>
<feature type="region of interest" description="Disordered" evidence="1">
    <location>
        <begin position="244"/>
        <end position="297"/>
    </location>
</feature>
<feature type="compositionally biased region" description="Acidic residues" evidence="1">
    <location>
        <begin position="254"/>
        <end position="292"/>
    </location>
</feature>
<dbReference type="AlphaFoldDB" id="A0A8H3BV83"/>
<reference evidence="2" key="1">
    <citation type="submission" date="2021-01" db="EMBL/GenBank/DDBJ databases">
        <authorList>
            <person name="Kaushik A."/>
        </authorList>
    </citation>
    <scope>NUCLEOTIDE SEQUENCE</scope>
    <source>
        <strain evidence="2">AG1-1C</strain>
    </source>
</reference>
<evidence type="ECO:0008006" key="4">
    <source>
        <dbReference type="Google" id="ProtNLM"/>
    </source>
</evidence>
<protein>
    <recommendedName>
        <fullName evidence="4">BTB domain-containing protein</fullName>
    </recommendedName>
</protein>
<name>A0A8H3BV83_9AGAM</name>
<dbReference type="EMBL" id="CAJMWS010000879">
    <property type="protein sequence ID" value="CAE6467332.1"/>
    <property type="molecule type" value="Genomic_DNA"/>
</dbReference>
<evidence type="ECO:0000313" key="3">
    <source>
        <dbReference type="Proteomes" id="UP000663846"/>
    </source>
</evidence>
<comment type="caution">
    <text evidence="2">The sequence shown here is derived from an EMBL/GenBank/DDBJ whole genome shotgun (WGS) entry which is preliminary data.</text>
</comment>
<dbReference type="SUPFAM" id="SSF54695">
    <property type="entry name" value="POZ domain"/>
    <property type="match status" value="1"/>
</dbReference>